<dbReference type="Gene3D" id="3.40.50.1110">
    <property type="entry name" value="SGNH hydrolase"/>
    <property type="match status" value="1"/>
</dbReference>
<dbReference type="AlphaFoldDB" id="A0A5E8HDN5"/>
<gene>
    <name evidence="2" type="ORF">LEP1GSC202_0921</name>
</gene>
<evidence type="ECO:0000259" key="1">
    <source>
        <dbReference type="Pfam" id="PF13472"/>
    </source>
</evidence>
<protein>
    <submittedName>
        <fullName evidence="2">GDSL-like protein</fullName>
    </submittedName>
</protein>
<dbReference type="InterPro" id="IPR051532">
    <property type="entry name" value="Ester_Hydrolysis_Enzymes"/>
</dbReference>
<comment type="caution">
    <text evidence="2">The sequence shown here is derived from an EMBL/GenBank/DDBJ whole genome shotgun (WGS) entry which is preliminary data.</text>
</comment>
<evidence type="ECO:0000313" key="2">
    <source>
        <dbReference type="EMBL" id="EOQ89002.1"/>
    </source>
</evidence>
<dbReference type="STRING" id="1249483.LEP1GSC202_0921"/>
<dbReference type="EMBL" id="AOGX02000015">
    <property type="protein sequence ID" value="EOQ89002.1"/>
    <property type="molecule type" value="Genomic_DNA"/>
</dbReference>
<dbReference type="SUPFAM" id="SSF52266">
    <property type="entry name" value="SGNH hydrolase"/>
    <property type="match status" value="1"/>
</dbReference>
<dbReference type="InterPro" id="IPR013830">
    <property type="entry name" value="SGNH_hydro"/>
</dbReference>
<accession>A0A5E8HDN5</accession>
<feature type="domain" description="SGNH hydrolase-type esterase" evidence="1">
    <location>
        <begin position="32"/>
        <end position="187"/>
    </location>
</feature>
<proteinExistence type="predicted"/>
<organism evidence="2 3">
    <name type="scientific">Leptospira yanagawae serovar Saopaulo str. Sao Paulo = ATCC 700523</name>
    <dbReference type="NCBI Taxonomy" id="1249483"/>
    <lineage>
        <taxon>Bacteria</taxon>
        <taxon>Pseudomonadati</taxon>
        <taxon>Spirochaetota</taxon>
        <taxon>Spirochaetia</taxon>
        <taxon>Leptospirales</taxon>
        <taxon>Leptospiraceae</taxon>
        <taxon>Leptospira</taxon>
    </lineage>
</organism>
<dbReference type="PANTHER" id="PTHR30383">
    <property type="entry name" value="THIOESTERASE 1/PROTEASE 1/LYSOPHOSPHOLIPASE L1"/>
    <property type="match status" value="1"/>
</dbReference>
<reference evidence="2 3" key="1">
    <citation type="submission" date="2013-04" db="EMBL/GenBank/DDBJ databases">
        <authorList>
            <person name="Harkins D.M."/>
            <person name="Durkin A.S."/>
            <person name="Brinkac L.M."/>
            <person name="Haft D.H."/>
            <person name="Selengut J.D."/>
            <person name="Sanka R."/>
            <person name="DePew J."/>
            <person name="Purushe J."/>
            <person name="Hartskeerl R.A."/>
            <person name="Ahmed A."/>
            <person name="van der Linden H."/>
            <person name="Goris M.G.A."/>
            <person name="Vinetz J.M."/>
            <person name="Sutton G.G."/>
            <person name="Nierman W.C."/>
            <person name="Fouts D.E."/>
        </authorList>
    </citation>
    <scope>NUCLEOTIDE SEQUENCE [LARGE SCALE GENOMIC DNA]</scope>
    <source>
        <strain evidence="2 3">Sao Paulo</strain>
    </source>
</reference>
<dbReference type="GO" id="GO:0004622">
    <property type="term" value="F:phosphatidylcholine lysophospholipase activity"/>
    <property type="evidence" value="ECO:0007669"/>
    <property type="project" value="TreeGrafter"/>
</dbReference>
<sequence>MCFPNCYHSDKPSVQYLSILGAGVMNRNITIVGDSLAQWSEGFGLRNRLPSEFRVTDVSVAGYTTEDWLQNQNRLNEIPTDLWILELGTNDAMVYGTNGFEIRTLELINFLQSNQISSVLLTLIPRTNMTSIKETIRENNDTLRKIKAQKEKVDIVDIESIFESYQGEIPLYPISDPIHPNQIGYDLMGETYRKKILGI</sequence>
<name>A0A5E8HDN5_9LEPT</name>
<dbReference type="Pfam" id="PF13472">
    <property type="entry name" value="Lipase_GDSL_2"/>
    <property type="match status" value="1"/>
</dbReference>
<evidence type="ECO:0000313" key="3">
    <source>
        <dbReference type="Proteomes" id="UP000013996"/>
    </source>
</evidence>
<dbReference type="CDD" id="cd00229">
    <property type="entry name" value="SGNH_hydrolase"/>
    <property type="match status" value="1"/>
</dbReference>
<dbReference type="PANTHER" id="PTHR30383:SF5">
    <property type="entry name" value="SGNH HYDROLASE-TYPE ESTERASE DOMAIN-CONTAINING PROTEIN"/>
    <property type="match status" value="1"/>
</dbReference>
<dbReference type="Proteomes" id="UP000013996">
    <property type="component" value="Unassembled WGS sequence"/>
</dbReference>
<dbReference type="InterPro" id="IPR036514">
    <property type="entry name" value="SGNH_hydro_sf"/>
</dbReference>